<dbReference type="Proteomes" id="UP000011115">
    <property type="component" value="Unassembled WGS sequence"/>
</dbReference>
<dbReference type="Gramene" id="PGSC0003DMT400092948">
    <property type="protein sequence ID" value="PGSC0003DMT400092948"/>
    <property type="gene ID" value="PGSC0003DMG400042519"/>
</dbReference>
<dbReference type="InParanoid" id="M1DQX5"/>
<reference evidence="3" key="1">
    <citation type="journal article" date="2011" name="Nature">
        <title>Genome sequence and analysis of the tuber crop potato.</title>
        <authorList>
            <consortium name="The Potato Genome Sequencing Consortium"/>
        </authorList>
    </citation>
    <scope>NUCLEOTIDE SEQUENCE [LARGE SCALE GENOMIC DNA]</scope>
    <source>
        <strain evidence="3">cv. DM1-3 516 R44</strain>
    </source>
</reference>
<dbReference type="PaxDb" id="4113-PGSC0003DMT400092948"/>
<sequence>MATLLHHVKPWMQKSIAESEARMEKRMATVVDQKVQAVHKRLDAFELRVLTRSVPVTDFSSFRTELDSLWADIDSILATPIDEPESAPTTLADDTVLDALFREDTDAQLELTRVHGKRPRSSRISDTTYDARAKKRERHQNGQTRKKSIVDEELRQQRVRESVAGVSSSVPIVEVLTIERDDVSTTDGAVKVIDSTIESSRLDDMGTTEGDPSVIPVGSGKPDPPAC</sequence>
<evidence type="ECO:0000256" key="1">
    <source>
        <dbReference type="SAM" id="MobiDB-lite"/>
    </source>
</evidence>
<evidence type="ECO:0000313" key="3">
    <source>
        <dbReference type="Proteomes" id="UP000011115"/>
    </source>
</evidence>
<accession>M1DQX5</accession>
<evidence type="ECO:0000313" key="2">
    <source>
        <dbReference type="EnsemblPlants" id="PGSC0003DMT400092948"/>
    </source>
</evidence>
<name>M1DQX5_SOLTU</name>
<organism evidence="2 3">
    <name type="scientific">Solanum tuberosum</name>
    <name type="common">Potato</name>
    <dbReference type="NCBI Taxonomy" id="4113"/>
    <lineage>
        <taxon>Eukaryota</taxon>
        <taxon>Viridiplantae</taxon>
        <taxon>Streptophyta</taxon>
        <taxon>Embryophyta</taxon>
        <taxon>Tracheophyta</taxon>
        <taxon>Spermatophyta</taxon>
        <taxon>Magnoliopsida</taxon>
        <taxon>eudicotyledons</taxon>
        <taxon>Gunneridae</taxon>
        <taxon>Pentapetalae</taxon>
        <taxon>asterids</taxon>
        <taxon>lamiids</taxon>
        <taxon>Solanales</taxon>
        <taxon>Solanaceae</taxon>
        <taxon>Solanoideae</taxon>
        <taxon>Solaneae</taxon>
        <taxon>Solanum</taxon>
    </lineage>
</organism>
<dbReference type="HOGENOM" id="CLU_028647_6_0_1"/>
<reference evidence="2" key="2">
    <citation type="submission" date="2015-06" db="UniProtKB">
        <authorList>
            <consortium name="EnsemblPlants"/>
        </authorList>
    </citation>
    <scope>IDENTIFICATION</scope>
    <source>
        <strain evidence="2">DM1-3 516 R44</strain>
    </source>
</reference>
<keyword evidence="3" id="KW-1185">Reference proteome</keyword>
<dbReference type="EnsemblPlants" id="PGSC0003DMT400092948">
    <property type="protein sequence ID" value="PGSC0003DMT400092948"/>
    <property type="gene ID" value="PGSC0003DMG400042519"/>
</dbReference>
<proteinExistence type="predicted"/>
<dbReference type="AlphaFoldDB" id="M1DQX5"/>
<feature type="region of interest" description="Disordered" evidence="1">
    <location>
        <begin position="199"/>
        <end position="227"/>
    </location>
</feature>
<feature type="region of interest" description="Disordered" evidence="1">
    <location>
        <begin position="114"/>
        <end position="147"/>
    </location>
</feature>
<protein>
    <submittedName>
        <fullName evidence="2">Integrase core domain containing protein</fullName>
    </submittedName>
</protein>